<dbReference type="EMBL" id="JBFTWV010000037">
    <property type="protein sequence ID" value="KAL2795175.1"/>
    <property type="molecule type" value="Genomic_DNA"/>
</dbReference>
<reference evidence="1 2" key="1">
    <citation type="submission" date="2024-07" db="EMBL/GenBank/DDBJ databases">
        <title>Section-level genome sequencing and comparative genomics of Aspergillus sections Usti and Cavernicolus.</title>
        <authorList>
            <consortium name="Lawrence Berkeley National Laboratory"/>
            <person name="Nybo J.L."/>
            <person name="Vesth T.C."/>
            <person name="Theobald S."/>
            <person name="Frisvad J.C."/>
            <person name="Larsen T.O."/>
            <person name="Kjaerboelling I."/>
            <person name="Rothschild-Mancinelli K."/>
            <person name="Lyhne E.K."/>
            <person name="Kogle M.E."/>
            <person name="Barry K."/>
            <person name="Clum A."/>
            <person name="Na H."/>
            <person name="Ledsgaard L."/>
            <person name="Lin J."/>
            <person name="Lipzen A."/>
            <person name="Kuo A."/>
            <person name="Riley R."/>
            <person name="Mondo S."/>
            <person name="Labutti K."/>
            <person name="Haridas S."/>
            <person name="Pangalinan J."/>
            <person name="Salamov A.A."/>
            <person name="Simmons B.A."/>
            <person name="Magnuson J.K."/>
            <person name="Chen J."/>
            <person name="Drula E."/>
            <person name="Henrissat B."/>
            <person name="Wiebenga A."/>
            <person name="Lubbers R.J."/>
            <person name="Gomes A.C."/>
            <person name="Makela M.R."/>
            <person name="Stajich J."/>
            <person name="Grigoriev I.V."/>
            <person name="Mortensen U.H."/>
            <person name="De Vries R.P."/>
            <person name="Baker S.E."/>
            <person name="Andersen M.R."/>
        </authorList>
    </citation>
    <scope>NUCLEOTIDE SEQUENCE [LARGE SCALE GENOMIC DNA]</scope>
    <source>
        <strain evidence="1 2">CBS 209.92</strain>
    </source>
</reference>
<evidence type="ECO:0000313" key="1">
    <source>
        <dbReference type="EMBL" id="KAL2795175.1"/>
    </source>
</evidence>
<keyword evidence="2" id="KW-1185">Reference proteome</keyword>
<accession>A0ABR4G821</accession>
<evidence type="ECO:0000313" key="2">
    <source>
        <dbReference type="Proteomes" id="UP001610563"/>
    </source>
</evidence>
<sequence length="64" mass="7325">MLEHCFSSLVKEVRIPRNPYLRSHGSVVSLLAVCWRVSNINNFVVLTLLLELAEEGNLGTRSWR</sequence>
<dbReference type="Proteomes" id="UP001610563">
    <property type="component" value="Unassembled WGS sequence"/>
</dbReference>
<organism evidence="1 2">
    <name type="scientific">Aspergillus keveii</name>
    <dbReference type="NCBI Taxonomy" id="714993"/>
    <lineage>
        <taxon>Eukaryota</taxon>
        <taxon>Fungi</taxon>
        <taxon>Dikarya</taxon>
        <taxon>Ascomycota</taxon>
        <taxon>Pezizomycotina</taxon>
        <taxon>Eurotiomycetes</taxon>
        <taxon>Eurotiomycetidae</taxon>
        <taxon>Eurotiales</taxon>
        <taxon>Aspergillaceae</taxon>
        <taxon>Aspergillus</taxon>
        <taxon>Aspergillus subgen. Nidulantes</taxon>
    </lineage>
</organism>
<gene>
    <name evidence="1" type="ORF">BJX66DRAFT_302371</name>
</gene>
<protein>
    <submittedName>
        <fullName evidence="1">Uncharacterized protein</fullName>
    </submittedName>
</protein>
<proteinExistence type="predicted"/>
<comment type="caution">
    <text evidence="1">The sequence shown here is derived from an EMBL/GenBank/DDBJ whole genome shotgun (WGS) entry which is preliminary data.</text>
</comment>
<name>A0ABR4G821_9EURO</name>